<comment type="similarity">
    <text evidence="1">Belongs to the LysR transcriptional regulatory family.</text>
</comment>
<dbReference type="CDD" id="cd05466">
    <property type="entry name" value="PBP2_LTTR_substrate"/>
    <property type="match status" value="1"/>
</dbReference>
<evidence type="ECO:0000256" key="1">
    <source>
        <dbReference type="ARBA" id="ARBA00009437"/>
    </source>
</evidence>
<evidence type="ECO:0000313" key="7">
    <source>
        <dbReference type="Proteomes" id="UP000186878"/>
    </source>
</evidence>
<dbReference type="InterPro" id="IPR036388">
    <property type="entry name" value="WH-like_DNA-bd_sf"/>
</dbReference>
<dbReference type="GO" id="GO:0003700">
    <property type="term" value="F:DNA-binding transcription factor activity"/>
    <property type="evidence" value="ECO:0007669"/>
    <property type="project" value="InterPro"/>
</dbReference>
<dbReference type="PROSITE" id="PS50931">
    <property type="entry name" value="HTH_LYSR"/>
    <property type="match status" value="1"/>
</dbReference>
<dbReference type="PANTHER" id="PTHR30126">
    <property type="entry name" value="HTH-TYPE TRANSCRIPTIONAL REGULATOR"/>
    <property type="match status" value="1"/>
</dbReference>
<dbReference type="FunFam" id="1.10.10.10:FF:000001">
    <property type="entry name" value="LysR family transcriptional regulator"/>
    <property type="match status" value="1"/>
</dbReference>
<dbReference type="Proteomes" id="UP000186878">
    <property type="component" value="Unassembled WGS sequence"/>
</dbReference>
<dbReference type="GO" id="GO:0000976">
    <property type="term" value="F:transcription cis-regulatory region binding"/>
    <property type="evidence" value="ECO:0007669"/>
    <property type="project" value="TreeGrafter"/>
</dbReference>
<dbReference type="InterPro" id="IPR036390">
    <property type="entry name" value="WH_DNA-bd_sf"/>
</dbReference>
<evidence type="ECO:0000259" key="5">
    <source>
        <dbReference type="PROSITE" id="PS50931"/>
    </source>
</evidence>
<dbReference type="PRINTS" id="PR00039">
    <property type="entry name" value="HTHLYSR"/>
</dbReference>
<dbReference type="Gene3D" id="3.40.190.290">
    <property type="match status" value="1"/>
</dbReference>
<keyword evidence="3" id="KW-0238">DNA-binding</keyword>
<feature type="domain" description="HTH lysR-type" evidence="5">
    <location>
        <begin position="2"/>
        <end position="59"/>
    </location>
</feature>
<dbReference type="OrthoDB" id="9786526at2"/>
<dbReference type="RefSeq" id="WP_075569395.1">
    <property type="nucleotide sequence ID" value="NZ_MSDO01000007.1"/>
</dbReference>
<keyword evidence="2" id="KW-0805">Transcription regulation</keyword>
<comment type="caution">
    <text evidence="6">The sequence shown here is derived from an EMBL/GenBank/DDBJ whole genome shotgun (WGS) entry which is preliminary data.</text>
</comment>
<gene>
    <name evidence="6" type="ORF">BTW07_06690</name>
</gene>
<dbReference type="Gene3D" id="1.10.10.10">
    <property type="entry name" value="Winged helix-like DNA-binding domain superfamily/Winged helix DNA-binding domain"/>
    <property type="match status" value="1"/>
</dbReference>
<dbReference type="Pfam" id="PF03466">
    <property type="entry name" value="LysR_substrate"/>
    <property type="match status" value="1"/>
</dbReference>
<evidence type="ECO:0000313" key="6">
    <source>
        <dbReference type="EMBL" id="OLO04905.1"/>
    </source>
</evidence>
<keyword evidence="7" id="KW-1185">Reference proteome</keyword>
<reference evidence="6 7" key="1">
    <citation type="submission" date="2016-12" db="EMBL/GenBank/DDBJ databases">
        <title>Draft genome sequences of strains Salinicola socius SMB35, Salinicola sp. MH3R3-1 and Chromohalobacter sp. SMB17 from the Verkhnekamsk potash mining region of Russia.</title>
        <authorList>
            <person name="Mavrodi D.V."/>
            <person name="Olsson B.E."/>
            <person name="Korsakova E.S."/>
            <person name="Pyankova A."/>
            <person name="Mavrodi O.V."/>
            <person name="Plotnikova E.G."/>
        </authorList>
    </citation>
    <scope>NUCLEOTIDE SEQUENCE [LARGE SCALE GENOMIC DNA]</scope>
    <source>
        <strain evidence="6 7">SMB35</strain>
    </source>
</reference>
<dbReference type="InterPro" id="IPR005119">
    <property type="entry name" value="LysR_subst-bd"/>
</dbReference>
<evidence type="ECO:0000256" key="3">
    <source>
        <dbReference type="ARBA" id="ARBA00023125"/>
    </source>
</evidence>
<evidence type="ECO:0000256" key="4">
    <source>
        <dbReference type="ARBA" id="ARBA00023163"/>
    </source>
</evidence>
<protein>
    <submittedName>
        <fullName evidence="6">LysR family transcriptional regulator</fullName>
    </submittedName>
</protein>
<dbReference type="EMBL" id="MSDO01000007">
    <property type="protein sequence ID" value="OLO04905.1"/>
    <property type="molecule type" value="Genomic_DNA"/>
</dbReference>
<organism evidence="6 7">
    <name type="scientific">Salinicola socius</name>
    <dbReference type="NCBI Taxonomy" id="404433"/>
    <lineage>
        <taxon>Bacteria</taxon>
        <taxon>Pseudomonadati</taxon>
        <taxon>Pseudomonadota</taxon>
        <taxon>Gammaproteobacteria</taxon>
        <taxon>Oceanospirillales</taxon>
        <taxon>Halomonadaceae</taxon>
        <taxon>Salinicola</taxon>
    </lineage>
</organism>
<dbReference type="STRING" id="404433.BTW07_06690"/>
<dbReference type="SUPFAM" id="SSF53850">
    <property type="entry name" value="Periplasmic binding protein-like II"/>
    <property type="match status" value="1"/>
</dbReference>
<name>A0A1Q8STX8_9GAMM</name>
<accession>A0A1Q8STX8</accession>
<dbReference type="SUPFAM" id="SSF46785">
    <property type="entry name" value="Winged helix' DNA-binding domain"/>
    <property type="match status" value="1"/>
</dbReference>
<dbReference type="AlphaFoldDB" id="A0A1Q8STX8"/>
<evidence type="ECO:0000256" key="2">
    <source>
        <dbReference type="ARBA" id="ARBA00023015"/>
    </source>
</evidence>
<proteinExistence type="inferred from homology"/>
<dbReference type="PANTHER" id="PTHR30126:SF40">
    <property type="entry name" value="HTH-TYPE TRANSCRIPTIONAL REGULATOR GLTR"/>
    <property type="match status" value="1"/>
</dbReference>
<dbReference type="InterPro" id="IPR000847">
    <property type="entry name" value="LysR_HTH_N"/>
</dbReference>
<keyword evidence="4" id="KW-0804">Transcription</keyword>
<sequence length="301" mass="34162">MITFKQLDAIYWVNELGSFEAAANKLHTTQSAISKRIQELEDAFGVALFDRSRRSARLTDKGLELLTLGRDLLERRDHLLERISDESVIQSHFRIGVTELTGLTWLPQLIESIRKRFPRLNIEPSIGLSSDLFGKLEQDKLDMVVVPDVFSDTRFVSQPLQNVENVWMAAHGTVAEGRELTLQEIGEFTVLTQGSHSGTGLIYERWFSQHGTRMRNSLVSDYLLAQVGLTLAGVGISYLPRQCLQFLVNRRLLQVLNTTPGLPRVQYCALYRSDRQSGLSASICELAKETCQFSQLYFDRH</sequence>
<dbReference type="Pfam" id="PF00126">
    <property type="entry name" value="HTH_1"/>
    <property type="match status" value="1"/>
</dbReference>